<dbReference type="EMBL" id="LAZR01000508">
    <property type="protein sequence ID" value="KKN66191.1"/>
    <property type="molecule type" value="Genomic_DNA"/>
</dbReference>
<evidence type="ECO:0000256" key="1">
    <source>
        <dbReference type="SAM" id="MobiDB-lite"/>
    </source>
</evidence>
<comment type="caution">
    <text evidence="2">The sequence shown here is derived from an EMBL/GenBank/DDBJ whole genome shotgun (WGS) entry which is preliminary data.</text>
</comment>
<evidence type="ECO:0008006" key="3">
    <source>
        <dbReference type="Google" id="ProtNLM"/>
    </source>
</evidence>
<dbReference type="Gene3D" id="3.30.460.10">
    <property type="entry name" value="Beta Polymerase, domain 2"/>
    <property type="match status" value="1"/>
</dbReference>
<protein>
    <recommendedName>
        <fullName evidence="3">Polymerase nucleotidyl transferase domain-containing protein</fullName>
    </recommendedName>
</protein>
<name>A0A0F9UY86_9ZZZZ</name>
<dbReference type="AlphaFoldDB" id="A0A0F9UY86"/>
<gene>
    <name evidence="2" type="ORF">LCGC14_0473910</name>
</gene>
<organism evidence="2">
    <name type="scientific">marine sediment metagenome</name>
    <dbReference type="NCBI Taxonomy" id="412755"/>
    <lineage>
        <taxon>unclassified sequences</taxon>
        <taxon>metagenomes</taxon>
        <taxon>ecological metagenomes</taxon>
    </lineage>
</organism>
<dbReference type="InterPro" id="IPR043519">
    <property type="entry name" value="NT_sf"/>
</dbReference>
<dbReference type="SUPFAM" id="SSF81301">
    <property type="entry name" value="Nucleotidyltransferase"/>
    <property type="match status" value="1"/>
</dbReference>
<accession>A0A0F9UY86</accession>
<reference evidence="2" key="1">
    <citation type="journal article" date="2015" name="Nature">
        <title>Complex archaea that bridge the gap between prokaryotes and eukaryotes.</title>
        <authorList>
            <person name="Spang A."/>
            <person name="Saw J.H."/>
            <person name="Jorgensen S.L."/>
            <person name="Zaremba-Niedzwiedzka K."/>
            <person name="Martijn J."/>
            <person name="Lind A.E."/>
            <person name="van Eijk R."/>
            <person name="Schleper C."/>
            <person name="Guy L."/>
            <person name="Ettema T.J."/>
        </authorList>
    </citation>
    <scope>NUCLEOTIDE SEQUENCE</scope>
</reference>
<evidence type="ECO:0000313" key="2">
    <source>
        <dbReference type="EMBL" id="KKN66191.1"/>
    </source>
</evidence>
<sequence>MKQDLPDDHYKKKLKSITHVLKNSKIGLAGISPAGSRAKQENRPDSDQDVIFSVSGNPNRKVFYPKLTKLLKTNFPNDRVYAGGNNNIIHLDFNSGAKFELVLQTDKKFEKENKSLKLYRRKNL</sequence>
<proteinExistence type="predicted"/>
<feature type="region of interest" description="Disordered" evidence="1">
    <location>
        <begin position="31"/>
        <end position="51"/>
    </location>
</feature>